<dbReference type="PANTHER" id="PTHR23140:SF4">
    <property type="entry name" value="PROTEIN CBR-NRD-1"/>
    <property type="match status" value="1"/>
</dbReference>
<feature type="domain" description="SURP motif" evidence="1">
    <location>
        <begin position="28"/>
        <end position="70"/>
    </location>
</feature>
<dbReference type="GO" id="GO:0006396">
    <property type="term" value="P:RNA processing"/>
    <property type="evidence" value="ECO:0007669"/>
    <property type="project" value="InterPro"/>
</dbReference>
<dbReference type="EMBL" id="HBHW01044751">
    <property type="protein sequence ID" value="CAE0066705.1"/>
    <property type="molecule type" value="Transcribed_RNA"/>
</dbReference>
<evidence type="ECO:0000313" key="2">
    <source>
        <dbReference type="EMBL" id="CAE0066705.1"/>
    </source>
</evidence>
<accession>A0A7S3ENY6</accession>
<dbReference type="InterPro" id="IPR000061">
    <property type="entry name" value="Surp"/>
</dbReference>
<dbReference type="SMART" id="SM00648">
    <property type="entry name" value="SWAP"/>
    <property type="match status" value="1"/>
</dbReference>
<dbReference type="AlphaFoldDB" id="A0A7S3ENY6"/>
<dbReference type="InterPro" id="IPR035967">
    <property type="entry name" value="SWAP/Surp_sf"/>
</dbReference>
<dbReference type="SUPFAM" id="SSF109905">
    <property type="entry name" value="Surp module (SWAP domain)"/>
    <property type="match status" value="1"/>
</dbReference>
<dbReference type="Pfam" id="PF01805">
    <property type="entry name" value="Surp"/>
    <property type="match status" value="1"/>
</dbReference>
<dbReference type="GO" id="GO:0005634">
    <property type="term" value="C:nucleus"/>
    <property type="evidence" value="ECO:0007669"/>
    <property type="project" value="TreeGrafter"/>
</dbReference>
<evidence type="ECO:0000259" key="1">
    <source>
        <dbReference type="PROSITE" id="PS50128"/>
    </source>
</evidence>
<proteinExistence type="predicted"/>
<dbReference type="PANTHER" id="PTHR23140">
    <property type="entry name" value="RNA PROCESSING PROTEIN LD23810P"/>
    <property type="match status" value="1"/>
</dbReference>
<organism evidence="2">
    <name type="scientific">Rhodosorus marinus</name>
    <dbReference type="NCBI Taxonomy" id="101924"/>
    <lineage>
        <taxon>Eukaryota</taxon>
        <taxon>Rhodophyta</taxon>
        <taxon>Stylonematophyceae</taxon>
        <taxon>Stylonematales</taxon>
        <taxon>Stylonemataceae</taxon>
        <taxon>Rhodosorus</taxon>
    </lineage>
</organism>
<sequence>MAGRENWIPGLAGGAAPQVPLDVDLRSIIERTAEYVLRNGPEFERMTMEKNAENPAFGFLFPAHPYHPYYKSVIAKVNAGAYPPVPAPGVHMNMMGPGSGSRMVPPYQYGQQPFPLPPPQYSGAPAPPVPQPVNAANLASGLPARTMHADRYPPRAYEDDDAPAELSEVDQVGNLFDRIPMGIIVDHYKKIPEGDREPYGAIDHKILLSEWRASKARASPSPAPGVSEKVDLFYSQI</sequence>
<reference evidence="2" key="1">
    <citation type="submission" date="2021-01" db="EMBL/GenBank/DDBJ databases">
        <authorList>
            <person name="Corre E."/>
            <person name="Pelletier E."/>
            <person name="Niang G."/>
            <person name="Scheremetjew M."/>
            <person name="Finn R."/>
            <person name="Kale V."/>
            <person name="Holt S."/>
            <person name="Cochrane G."/>
            <person name="Meng A."/>
            <person name="Brown T."/>
            <person name="Cohen L."/>
        </authorList>
    </citation>
    <scope>NUCLEOTIDE SEQUENCE</scope>
    <source>
        <strain evidence="2">CCMP 769</strain>
    </source>
</reference>
<dbReference type="PROSITE" id="PS50128">
    <property type="entry name" value="SURP"/>
    <property type="match status" value="1"/>
</dbReference>
<dbReference type="GO" id="GO:0003723">
    <property type="term" value="F:RNA binding"/>
    <property type="evidence" value="ECO:0007669"/>
    <property type="project" value="InterPro"/>
</dbReference>
<name>A0A7S3ENY6_9RHOD</name>
<dbReference type="Gene3D" id="1.10.10.790">
    <property type="entry name" value="Surp module"/>
    <property type="match status" value="1"/>
</dbReference>
<protein>
    <recommendedName>
        <fullName evidence="1">SURP motif domain-containing protein</fullName>
    </recommendedName>
</protein>
<dbReference type="InterPro" id="IPR051485">
    <property type="entry name" value="SR-CTD_assoc_factor"/>
</dbReference>
<gene>
    <name evidence="2" type="ORF">RMAR00112_LOCUS34777</name>
</gene>